<dbReference type="Proteomes" id="UP000235145">
    <property type="component" value="Unassembled WGS sequence"/>
</dbReference>
<evidence type="ECO:0000313" key="2">
    <source>
        <dbReference type="EMBL" id="KAJ0227391.1"/>
    </source>
</evidence>
<gene>
    <name evidence="2" type="ORF">LSAT_V11C100010220</name>
</gene>
<reference evidence="2 3" key="1">
    <citation type="journal article" date="2017" name="Nat. Commun.">
        <title>Genome assembly with in vitro proximity ligation data and whole-genome triplication in lettuce.</title>
        <authorList>
            <person name="Reyes-Chin-Wo S."/>
            <person name="Wang Z."/>
            <person name="Yang X."/>
            <person name="Kozik A."/>
            <person name="Arikit S."/>
            <person name="Song C."/>
            <person name="Xia L."/>
            <person name="Froenicke L."/>
            <person name="Lavelle D.O."/>
            <person name="Truco M.J."/>
            <person name="Xia R."/>
            <person name="Zhu S."/>
            <person name="Xu C."/>
            <person name="Xu H."/>
            <person name="Xu X."/>
            <person name="Cox K."/>
            <person name="Korf I."/>
            <person name="Meyers B.C."/>
            <person name="Michelmore R.W."/>
        </authorList>
    </citation>
    <scope>NUCLEOTIDE SEQUENCE [LARGE SCALE GENOMIC DNA]</scope>
    <source>
        <strain evidence="3">cv. Salinas</strain>
        <tissue evidence="2">Seedlings</tissue>
    </source>
</reference>
<evidence type="ECO:0000313" key="3">
    <source>
        <dbReference type="Proteomes" id="UP000235145"/>
    </source>
</evidence>
<comment type="similarity">
    <text evidence="1">Belongs to the FHY3/FAR1 family.</text>
</comment>
<keyword evidence="1" id="KW-0479">Metal-binding</keyword>
<dbReference type="GO" id="GO:0005634">
    <property type="term" value="C:nucleus"/>
    <property type="evidence" value="ECO:0007669"/>
    <property type="project" value="UniProtKB-SubCell"/>
</dbReference>
<comment type="subcellular location">
    <subcellularLocation>
        <location evidence="1">Nucleus</location>
    </subcellularLocation>
</comment>
<comment type="function">
    <text evidence="1">Putative transcription activator involved in regulating light control of development.</text>
</comment>
<sequence>MNRHSFLRHRQQWVSRWFQLQQRWRREVGCCGTVSGACGPCCRRQQEGEEIGGDRRVLQLRHFVLILYKFKIFYVIDMDDECHMQNVFWADVRSRVAYESFGDVISFDNTI</sequence>
<dbReference type="InterPro" id="IPR031052">
    <property type="entry name" value="FHY3/FAR1"/>
</dbReference>
<comment type="caution">
    <text evidence="2">The sequence shown here is derived from an EMBL/GenBank/DDBJ whole genome shotgun (WGS) entry which is preliminary data.</text>
</comment>
<name>A0A9R1XVF5_LACSA</name>
<organism evidence="2 3">
    <name type="scientific">Lactuca sativa</name>
    <name type="common">Garden lettuce</name>
    <dbReference type="NCBI Taxonomy" id="4236"/>
    <lineage>
        <taxon>Eukaryota</taxon>
        <taxon>Viridiplantae</taxon>
        <taxon>Streptophyta</taxon>
        <taxon>Embryophyta</taxon>
        <taxon>Tracheophyta</taxon>
        <taxon>Spermatophyta</taxon>
        <taxon>Magnoliopsida</taxon>
        <taxon>eudicotyledons</taxon>
        <taxon>Gunneridae</taxon>
        <taxon>Pentapetalae</taxon>
        <taxon>asterids</taxon>
        <taxon>campanulids</taxon>
        <taxon>Asterales</taxon>
        <taxon>Asteraceae</taxon>
        <taxon>Cichorioideae</taxon>
        <taxon>Cichorieae</taxon>
        <taxon>Lactucinae</taxon>
        <taxon>Lactuca</taxon>
    </lineage>
</organism>
<dbReference type="GO" id="GO:0008270">
    <property type="term" value="F:zinc ion binding"/>
    <property type="evidence" value="ECO:0007669"/>
    <property type="project" value="UniProtKB-UniRule"/>
</dbReference>
<keyword evidence="3" id="KW-1185">Reference proteome</keyword>
<keyword evidence="1" id="KW-0862">Zinc</keyword>
<dbReference type="EMBL" id="NBSK02000001">
    <property type="protein sequence ID" value="KAJ0227391.1"/>
    <property type="molecule type" value="Genomic_DNA"/>
</dbReference>
<proteinExistence type="inferred from homology"/>
<dbReference type="AlphaFoldDB" id="A0A9R1XVF5"/>
<keyword evidence="1" id="KW-0539">Nucleus</keyword>
<accession>A0A9R1XVF5</accession>
<dbReference type="PANTHER" id="PTHR31669">
    <property type="entry name" value="PROTEIN FAR1-RELATED SEQUENCE 10-RELATED"/>
    <property type="match status" value="1"/>
</dbReference>
<dbReference type="PANTHER" id="PTHR31669:SF251">
    <property type="entry name" value="PROTEIN FAR1-RELATED SEQUENCE"/>
    <property type="match status" value="1"/>
</dbReference>
<protein>
    <recommendedName>
        <fullName evidence="1">Protein FAR1-RELATED SEQUENCE</fullName>
    </recommendedName>
</protein>
<dbReference type="GO" id="GO:0006355">
    <property type="term" value="P:regulation of DNA-templated transcription"/>
    <property type="evidence" value="ECO:0007669"/>
    <property type="project" value="UniProtKB-UniRule"/>
</dbReference>
<evidence type="ECO:0000256" key="1">
    <source>
        <dbReference type="RuleBase" id="RU367018"/>
    </source>
</evidence>
<keyword evidence="1" id="KW-0863">Zinc-finger</keyword>